<gene>
    <name evidence="2" type="ORF">BDD18_2403</name>
</gene>
<proteinExistence type="predicted"/>
<protein>
    <submittedName>
        <fullName evidence="2">Uncharacterized protein</fullName>
    </submittedName>
</protein>
<sequence length="188" mass="19664">MQWHFYDDPTANQPRPPDGPTEMNSSFKTCLALAASSVLLVACGGGNDDDPTPSNEPGVLTVTSSTVDGLNGIYGNGSLNITDVDKKNPVGSSPEVCTFKFDGANKVGSDATAFGDIRYQVNGTVTYQVFMTFAGKEYASGEAVDSAVERESDRVRFTSKTLTASDGSGATLKVSGIVPMRTGRPSGC</sequence>
<dbReference type="EMBL" id="VFPV01000002">
    <property type="protein sequence ID" value="TQN03704.1"/>
    <property type="molecule type" value="Genomic_DNA"/>
</dbReference>
<evidence type="ECO:0000313" key="2">
    <source>
        <dbReference type="EMBL" id="TQN03704.1"/>
    </source>
</evidence>
<accession>A0A543L8W6</accession>
<feature type="region of interest" description="Disordered" evidence="1">
    <location>
        <begin position="1"/>
        <end position="24"/>
    </location>
</feature>
<name>A0A543L8W6_9BURK</name>
<reference evidence="2 3" key="1">
    <citation type="submission" date="2019-06" db="EMBL/GenBank/DDBJ databases">
        <title>Genomic Encyclopedia of Archaeal and Bacterial Type Strains, Phase II (KMG-II): from individual species to whole genera.</title>
        <authorList>
            <person name="Goeker M."/>
        </authorList>
    </citation>
    <scope>NUCLEOTIDE SEQUENCE [LARGE SCALE GENOMIC DNA]</scope>
    <source>
        <strain evidence="2 3">DSM 7270</strain>
    </source>
</reference>
<organism evidence="2 3">
    <name type="scientific">Acidovorax temperans</name>
    <dbReference type="NCBI Taxonomy" id="80878"/>
    <lineage>
        <taxon>Bacteria</taxon>
        <taxon>Pseudomonadati</taxon>
        <taxon>Pseudomonadota</taxon>
        <taxon>Betaproteobacteria</taxon>
        <taxon>Burkholderiales</taxon>
        <taxon>Comamonadaceae</taxon>
        <taxon>Acidovorax</taxon>
    </lineage>
</organism>
<evidence type="ECO:0000313" key="3">
    <source>
        <dbReference type="Proteomes" id="UP000316993"/>
    </source>
</evidence>
<dbReference type="AlphaFoldDB" id="A0A543L8W6"/>
<evidence type="ECO:0000256" key="1">
    <source>
        <dbReference type="SAM" id="MobiDB-lite"/>
    </source>
</evidence>
<dbReference type="Proteomes" id="UP000316993">
    <property type="component" value="Unassembled WGS sequence"/>
</dbReference>
<comment type="caution">
    <text evidence="2">The sequence shown here is derived from an EMBL/GenBank/DDBJ whole genome shotgun (WGS) entry which is preliminary data.</text>
</comment>